<comment type="caution">
    <text evidence="1">The sequence shown here is derived from an EMBL/GenBank/DDBJ whole genome shotgun (WGS) entry which is preliminary data.</text>
</comment>
<protein>
    <submittedName>
        <fullName evidence="1">Uncharacterized protein</fullName>
    </submittedName>
</protein>
<keyword evidence="2" id="KW-1185">Reference proteome</keyword>
<name>A0A5B7J763_PORTR</name>
<reference evidence="1 2" key="1">
    <citation type="submission" date="2019-05" db="EMBL/GenBank/DDBJ databases">
        <title>Another draft genome of Portunus trituberculatus and its Hox gene families provides insights of decapod evolution.</title>
        <authorList>
            <person name="Jeong J.-H."/>
            <person name="Song I."/>
            <person name="Kim S."/>
            <person name="Choi T."/>
            <person name="Kim D."/>
            <person name="Ryu S."/>
            <person name="Kim W."/>
        </authorList>
    </citation>
    <scope>NUCLEOTIDE SEQUENCE [LARGE SCALE GENOMIC DNA]</scope>
    <source>
        <tissue evidence="1">Muscle</tissue>
    </source>
</reference>
<accession>A0A5B7J763</accession>
<dbReference type="AlphaFoldDB" id="A0A5B7J763"/>
<evidence type="ECO:0000313" key="2">
    <source>
        <dbReference type="Proteomes" id="UP000324222"/>
    </source>
</evidence>
<proteinExistence type="predicted"/>
<sequence length="85" mass="9719">MIPTAASSTIHHNYWSYDRLSAFPYLCCGGRRRRASVEVMRCGAARLTMHTGSVQLKQQYSVLRRKQESDVKVKGEEKVQETVMV</sequence>
<evidence type="ECO:0000313" key="1">
    <source>
        <dbReference type="EMBL" id="MPC92002.1"/>
    </source>
</evidence>
<dbReference type="Proteomes" id="UP000324222">
    <property type="component" value="Unassembled WGS sequence"/>
</dbReference>
<gene>
    <name evidence="1" type="ORF">E2C01_087070</name>
</gene>
<organism evidence="1 2">
    <name type="scientific">Portunus trituberculatus</name>
    <name type="common">Swimming crab</name>
    <name type="synonym">Neptunus trituberculatus</name>
    <dbReference type="NCBI Taxonomy" id="210409"/>
    <lineage>
        <taxon>Eukaryota</taxon>
        <taxon>Metazoa</taxon>
        <taxon>Ecdysozoa</taxon>
        <taxon>Arthropoda</taxon>
        <taxon>Crustacea</taxon>
        <taxon>Multicrustacea</taxon>
        <taxon>Malacostraca</taxon>
        <taxon>Eumalacostraca</taxon>
        <taxon>Eucarida</taxon>
        <taxon>Decapoda</taxon>
        <taxon>Pleocyemata</taxon>
        <taxon>Brachyura</taxon>
        <taxon>Eubrachyura</taxon>
        <taxon>Portunoidea</taxon>
        <taxon>Portunidae</taxon>
        <taxon>Portuninae</taxon>
        <taxon>Portunus</taxon>
    </lineage>
</organism>
<dbReference type="EMBL" id="VSRR010089755">
    <property type="protein sequence ID" value="MPC92002.1"/>
    <property type="molecule type" value="Genomic_DNA"/>
</dbReference>